<keyword evidence="1" id="KW-0812">Transmembrane</keyword>
<dbReference type="InterPro" id="IPR007272">
    <property type="entry name" value="Sulf_transp_TsuA/YedE"/>
</dbReference>
<feature type="non-terminal residue" evidence="2">
    <location>
        <position position="1"/>
    </location>
</feature>
<proteinExistence type="predicted"/>
<keyword evidence="1" id="KW-1133">Transmembrane helix</keyword>
<dbReference type="EMBL" id="ATBP01000931">
    <property type="protein sequence ID" value="ETR68497.1"/>
    <property type="molecule type" value="Genomic_DNA"/>
</dbReference>
<accession>A0A1V1P0V6</accession>
<gene>
    <name evidence="2" type="ORF">OMM_10465</name>
</gene>
<dbReference type="Proteomes" id="UP000189670">
    <property type="component" value="Unassembled WGS sequence"/>
</dbReference>
<evidence type="ECO:0000313" key="3">
    <source>
        <dbReference type="Proteomes" id="UP000189670"/>
    </source>
</evidence>
<organism evidence="2 3">
    <name type="scientific">Candidatus Magnetoglobus multicellularis str. Araruama</name>
    <dbReference type="NCBI Taxonomy" id="890399"/>
    <lineage>
        <taxon>Bacteria</taxon>
        <taxon>Pseudomonadati</taxon>
        <taxon>Thermodesulfobacteriota</taxon>
        <taxon>Desulfobacteria</taxon>
        <taxon>Desulfobacterales</taxon>
        <taxon>Desulfobacteraceae</taxon>
        <taxon>Candidatus Magnetoglobus</taxon>
    </lineage>
</organism>
<evidence type="ECO:0000256" key="1">
    <source>
        <dbReference type="SAM" id="Phobius"/>
    </source>
</evidence>
<keyword evidence="1" id="KW-0472">Membrane</keyword>
<comment type="caution">
    <text evidence="2">The sequence shown here is derived from an EMBL/GenBank/DDBJ whole genome shotgun (WGS) entry which is preliminary data.</text>
</comment>
<name>A0A1V1P0V6_9BACT</name>
<evidence type="ECO:0000313" key="2">
    <source>
        <dbReference type="EMBL" id="ETR68497.1"/>
    </source>
</evidence>
<feature type="transmembrane region" description="Helical" evidence="1">
    <location>
        <begin position="53"/>
        <end position="73"/>
    </location>
</feature>
<sequence>AILKWTGLRDEMVYVTKSFWIGGFIGGIIFGFGMVISGGCGSGSIWRAAEGHLKLILCVISFTLTTSLANKVIQASPGLKQLMGYRIFLPDYLTYGGSLILLIGLLCVLSLIFTWNERTERFTIDI</sequence>
<feature type="transmembrane region" description="Helical" evidence="1">
    <location>
        <begin position="20"/>
        <end position="41"/>
    </location>
</feature>
<protein>
    <submittedName>
        <fullName evidence="2">Uncharacterized protein</fullName>
    </submittedName>
</protein>
<dbReference type="AlphaFoldDB" id="A0A1V1P0V6"/>
<feature type="transmembrane region" description="Helical" evidence="1">
    <location>
        <begin position="93"/>
        <end position="115"/>
    </location>
</feature>
<reference evidence="3" key="1">
    <citation type="submission" date="2012-11" db="EMBL/GenBank/DDBJ databases">
        <authorList>
            <person name="Lucero-Rivera Y.E."/>
            <person name="Tovar-Ramirez D."/>
        </authorList>
    </citation>
    <scope>NUCLEOTIDE SEQUENCE [LARGE SCALE GENOMIC DNA]</scope>
    <source>
        <strain evidence="3">Araruama</strain>
    </source>
</reference>
<dbReference type="Pfam" id="PF04143">
    <property type="entry name" value="Sulf_transp"/>
    <property type="match status" value="1"/>
</dbReference>